<dbReference type="PANTHER" id="PTHR11040">
    <property type="entry name" value="ZINC/IRON TRANSPORTER"/>
    <property type="match status" value="1"/>
</dbReference>
<dbReference type="STRING" id="597456.A0A0L7RDA7"/>
<sequence length="313" mass="33126">MIERVSLQRKLLDISLGFAAGVMVAASYWSLLAPAIEMATKSKIYGEEGEYAFVPVGVGFLIGAAFVYGTDALISSLGIQSPNVLLAMQSVGTKQRRKIIAKLKSDEDLDDYDPYNTVQITGFYEQNTRRRQIANISRPAAEQGEIGTIYENPNNESKSNQWRRVLLLVVAITVHNIPEGLAVGVGFGAVGSSASATFENARNLAIGIGIQNFPEGLAVSLPLQAAGLSTLKSFWYGQLSGMVEPVAGVLGAAGITLAEPALPYALAFAAGAMIYVVIDDIIPEAHQSGNGKLASWAAIVGFLVMMSLDVGLG</sequence>
<feature type="transmembrane region" description="Helical" evidence="11">
    <location>
        <begin position="234"/>
        <end position="255"/>
    </location>
</feature>
<keyword evidence="7 11" id="KW-0472">Membrane</keyword>
<evidence type="ECO:0000256" key="10">
    <source>
        <dbReference type="ARBA" id="ARBA00042973"/>
    </source>
</evidence>
<comment type="similarity">
    <text evidence="2">Belongs to the ZIP transporter (TC 2.A.5) family.</text>
</comment>
<dbReference type="GO" id="GO:0005886">
    <property type="term" value="C:plasma membrane"/>
    <property type="evidence" value="ECO:0007669"/>
    <property type="project" value="UniProtKB-SubCell"/>
</dbReference>
<evidence type="ECO:0000256" key="11">
    <source>
        <dbReference type="SAM" id="Phobius"/>
    </source>
</evidence>
<evidence type="ECO:0000256" key="9">
    <source>
        <dbReference type="ARBA" id="ARBA00042540"/>
    </source>
</evidence>
<keyword evidence="13" id="KW-1185">Reference proteome</keyword>
<evidence type="ECO:0000256" key="8">
    <source>
        <dbReference type="ARBA" id="ARBA00040593"/>
    </source>
</evidence>
<dbReference type="OrthoDB" id="262547at2759"/>
<evidence type="ECO:0000313" key="12">
    <source>
        <dbReference type="EMBL" id="KOC68736.1"/>
    </source>
</evidence>
<organism evidence="12 13">
    <name type="scientific">Habropoda laboriosa</name>
    <dbReference type="NCBI Taxonomy" id="597456"/>
    <lineage>
        <taxon>Eukaryota</taxon>
        <taxon>Metazoa</taxon>
        <taxon>Ecdysozoa</taxon>
        <taxon>Arthropoda</taxon>
        <taxon>Hexapoda</taxon>
        <taxon>Insecta</taxon>
        <taxon>Pterygota</taxon>
        <taxon>Neoptera</taxon>
        <taxon>Endopterygota</taxon>
        <taxon>Hymenoptera</taxon>
        <taxon>Apocrita</taxon>
        <taxon>Aculeata</taxon>
        <taxon>Apoidea</taxon>
        <taxon>Anthophila</taxon>
        <taxon>Apidae</taxon>
        <taxon>Habropoda</taxon>
    </lineage>
</organism>
<reference evidence="12 13" key="1">
    <citation type="submission" date="2015-07" db="EMBL/GenBank/DDBJ databases">
        <title>The genome of Habropoda laboriosa.</title>
        <authorList>
            <person name="Pan H."/>
            <person name="Kapheim K."/>
        </authorList>
    </citation>
    <scope>NUCLEOTIDE SEQUENCE [LARGE SCALE GENOMIC DNA]</scope>
    <source>
        <strain evidence="12">0110345459</strain>
    </source>
</reference>
<protein>
    <recommendedName>
        <fullName evidence="8">Zinc transporter ZIP11</fullName>
    </recommendedName>
    <alternativeName>
        <fullName evidence="9">Solute carrier family 39 member 11</fullName>
    </alternativeName>
    <alternativeName>
        <fullName evidence="10">Zrt- and Irt-like protein 11</fullName>
    </alternativeName>
</protein>
<evidence type="ECO:0000256" key="3">
    <source>
        <dbReference type="ARBA" id="ARBA00022475"/>
    </source>
</evidence>
<keyword evidence="5" id="KW-0862">Zinc</keyword>
<dbReference type="Pfam" id="PF02535">
    <property type="entry name" value="Zip"/>
    <property type="match status" value="1"/>
</dbReference>
<dbReference type="Proteomes" id="UP000053825">
    <property type="component" value="Unassembled WGS sequence"/>
</dbReference>
<gene>
    <name evidence="12" type="ORF">WH47_06528</name>
</gene>
<proteinExistence type="inferred from homology"/>
<name>A0A0L7RDA7_9HYME</name>
<keyword evidence="3" id="KW-1003">Cell membrane</keyword>
<feature type="transmembrane region" description="Helical" evidence="11">
    <location>
        <begin position="12"/>
        <end position="31"/>
    </location>
</feature>
<comment type="subcellular location">
    <subcellularLocation>
        <location evidence="1">Cell membrane</location>
        <topology evidence="1">Multi-pass membrane protein</topology>
    </subcellularLocation>
</comment>
<evidence type="ECO:0000256" key="4">
    <source>
        <dbReference type="ARBA" id="ARBA00022692"/>
    </source>
</evidence>
<keyword evidence="6 11" id="KW-1133">Transmembrane helix</keyword>
<dbReference type="InterPro" id="IPR003689">
    <property type="entry name" value="ZIP"/>
</dbReference>
<accession>A0A0L7RDA7</accession>
<evidence type="ECO:0000256" key="5">
    <source>
        <dbReference type="ARBA" id="ARBA00022833"/>
    </source>
</evidence>
<feature type="transmembrane region" description="Helical" evidence="11">
    <location>
        <begin position="51"/>
        <end position="69"/>
    </location>
</feature>
<evidence type="ECO:0000256" key="1">
    <source>
        <dbReference type="ARBA" id="ARBA00004651"/>
    </source>
</evidence>
<evidence type="ECO:0000256" key="2">
    <source>
        <dbReference type="ARBA" id="ARBA00006939"/>
    </source>
</evidence>
<dbReference type="GO" id="GO:0005385">
    <property type="term" value="F:zinc ion transmembrane transporter activity"/>
    <property type="evidence" value="ECO:0007669"/>
    <property type="project" value="TreeGrafter"/>
</dbReference>
<evidence type="ECO:0000256" key="6">
    <source>
        <dbReference type="ARBA" id="ARBA00022989"/>
    </source>
</evidence>
<evidence type="ECO:0000313" key="13">
    <source>
        <dbReference type="Proteomes" id="UP000053825"/>
    </source>
</evidence>
<dbReference type="PANTHER" id="PTHR11040:SF211">
    <property type="entry name" value="ZINC TRANSPORTER ZIP11"/>
    <property type="match status" value="1"/>
</dbReference>
<keyword evidence="4 11" id="KW-0812">Transmembrane</keyword>
<feature type="transmembrane region" description="Helical" evidence="11">
    <location>
        <begin position="261"/>
        <end position="281"/>
    </location>
</feature>
<evidence type="ECO:0000256" key="7">
    <source>
        <dbReference type="ARBA" id="ARBA00023136"/>
    </source>
</evidence>
<feature type="transmembrane region" description="Helical" evidence="11">
    <location>
        <begin position="293"/>
        <end position="312"/>
    </location>
</feature>
<dbReference type="AlphaFoldDB" id="A0A0L7RDA7"/>
<dbReference type="EMBL" id="KQ414615">
    <property type="protein sequence ID" value="KOC68736.1"/>
    <property type="molecule type" value="Genomic_DNA"/>
</dbReference>